<proteinExistence type="predicted"/>
<reference evidence="1 2" key="1">
    <citation type="submission" date="2021-01" db="EMBL/GenBank/DDBJ databases">
        <title>Genomic Encyclopedia of Type Strains, Phase IV (KMG-IV): sequencing the most valuable type-strain genomes for metagenomic binning, comparative biology and taxonomic classification.</title>
        <authorList>
            <person name="Goeker M."/>
        </authorList>
    </citation>
    <scope>NUCLEOTIDE SEQUENCE [LARGE SCALE GENOMIC DNA]</scope>
    <source>
        <strain evidence="1 2">DSM 24834</strain>
    </source>
</reference>
<keyword evidence="2" id="KW-1185">Reference proteome</keyword>
<dbReference type="Proteomes" id="UP001646157">
    <property type="component" value="Unassembled WGS sequence"/>
</dbReference>
<evidence type="ECO:0000313" key="2">
    <source>
        <dbReference type="Proteomes" id="UP001646157"/>
    </source>
</evidence>
<accession>A0ABS2NIN9</accession>
<evidence type="ECO:0000313" key="1">
    <source>
        <dbReference type="EMBL" id="MBM7587665.1"/>
    </source>
</evidence>
<dbReference type="RefSeq" id="WP_205174838.1">
    <property type="nucleotide sequence ID" value="NZ_JAFBDZ010000005.1"/>
</dbReference>
<gene>
    <name evidence="1" type="ORF">JOC86_004239</name>
</gene>
<protein>
    <submittedName>
        <fullName evidence="1">Uncharacterized protein</fullName>
    </submittedName>
</protein>
<organism evidence="1 2">
    <name type="scientific">Rossellomorea pakistanensis</name>
    <dbReference type="NCBI Taxonomy" id="992288"/>
    <lineage>
        <taxon>Bacteria</taxon>
        <taxon>Bacillati</taxon>
        <taxon>Bacillota</taxon>
        <taxon>Bacilli</taxon>
        <taxon>Bacillales</taxon>
        <taxon>Bacillaceae</taxon>
        <taxon>Rossellomorea</taxon>
    </lineage>
</organism>
<sequence length="70" mass="8333">MKNTILQKLLGQGEEMTFIKTHNRRVVGHMVDLIKAINNRFKNESELKEANEFRWVFSVDNMRKELGRLE</sequence>
<comment type="caution">
    <text evidence="1">The sequence shown here is derived from an EMBL/GenBank/DDBJ whole genome shotgun (WGS) entry which is preliminary data.</text>
</comment>
<name>A0ABS2NIN9_9BACI</name>
<dbReference type="EMBL" id="JAFBDZ010000005">
    <property type="protein sequence ID" value="MBM7587665.1"/>
    <property type="molecule type" value="Genomic_DNA"/>
</dbReference>